<feature type="domain" description="DDH" evidence="1">
    <location>
        <begin position="18"/>
        <end position="169"/>
    </location>
</feature>
<evidence type="ECO:0000259" key="1">
    <source>
        <dbReference type="Pfam" id="PF01368"/>
    </source>
</evidence>
<dbReference type="InterPro" id="IPR038763">
    <property type="entry name" value="DHH_sf"/>
</dbReference>
<dbReference type="Proteomes" id="UP001220064">
    <property type="component" value="Chromosome"/>
</dbReference>
<keyword evidence="3" id="KW-0378">Hydrolase</keyword>
<dbReference type="RefSeq" id="WP_022862198.1">
    <property type="nucleotide sequence ID" value="NZ_ATVG01000001.1"/>
</dbReference>
<dbReference type="PANTHER" id="PTHR47618:SF1">
    <property type="entry name" value="BIFUNCTIONAL OLIGORIBONUCLEASE AND PAP PHOSPHATASE NRNA"/>
    <property type="match status" value="1"/>
</dbReference>
<evidence type="ECO:0000313" key="4">
    <source>
        <dbReference type="Proteomes" id="UP001220064"/>
    </source>
</evidence>
<dbReference type="Pfam" id="PF01368">
    <property type="entry name" value="DHH"/>
    <property type="match status" value="1"/>
</dbReference>
<organism evidence="3 4">
    <name type="scientific">Corynebacterium massiliense DSM 45435</name>
    <dbReference type="NCBI Taxonomy" id="1121364"/>
    <lineage>
        <taxon>Bacteria</taxon>
        <taxon>Bacillati</taxon>
        <taxon>Actinomycetota</taxon>
        <taxon>Actinomycetes</taxon>
        <taxon>Mycobacteriales</taxon>
        <taxon>Corynebacteriaceae</taxon>
        <taxon>Corynebacterium</taxon>
    </lineage>
</organism>
<proteinExistence type="predicted"/>
<dbReference type="Gene3D" id="3.10.310.30">
    <property type="match status" value="1"/>
</dbReference>
<accession>A0ABY7U7P2</accession>
<feature type="domain" description="DHHA1" evidence="2">
    <location>
        <begin position="249"/>
        <end position="322"/>
    </location>
</feature>
<protein>
    <submittedName>
        <fullName evidence="3">Bifunctional oligoribonuclease and PAP phosphatase NrnA</fullName>
        <ecNumber evidence="3">3.1.-.-</ecNumber>
    </submittedName>
</protein>
<evidence type="ECO:0000313" key="3">
    <source>
        <dbReference type="EMBL" id="WCZ32725.1"/>
    </source>
</evidence>
<dbReference type="Gene3D" id="3.90.1640.10">
    <property type="entry name" value="inorganic pyrophosphatase (n-terminal core)"/>
    <property type="match status" value="1"/>
</dbReference>
<evidence type="ECO:0000259" key="2">
    <source>
        <dbReference type="Pfam" id="PF02272"/>
    </source>
</evidence>
<reference evidence="3 4" key="1">
    <citation type="submission" date="2020-10" db="EMBL/GenBank/DDBJ databases">
        <title>Complete genome sequence of Corynebacterium massiliense DSM 45435, type strain of Corynebacterium massiliense.</title>
        <authorList>
            <person name="Busche T."/>
            <person name="Kalinowski J."/>
            <person name="Ruckert C."/>
        </authorList>
    </citation>
    <scope>NUCLEOTIDE SEQUENCE [LARGE SCALE GENOMIC DNA]</scope>
    <source>
        <strain evidence="3 4">DSM 45435</strain>
    </source>
</reference>
<sequence>MLTQDYERVAECLGQARRVCVITHLRPDADAIGSATSLAAALRQLGAHVDMVIGQRREISGNLLSIPLADEVQLVGALPAGYDVYVTVDCGSLDRTGTLASDLGALVDRERGDDSPTVVCIDHHSSNEGFGHVNLVDVAAESTTVAIYTLLKQLEVQVGSDIAYSLYAGLVTDTGSFRWGRPSMHDLAAELMRHGLDTKQIALELMDSTTPEDLKMLGRVLADIRLLTMGEYTVAVLLGRYDHIYGHPDSAVENLVDHVRAIKGTDIAAVFKEEAPRRWSVSLRSSVIDCSAVAMRLGGGGHVPAAGYSTDGTDEEIIAQLRAVLED</sequence>
<dbReference type="InterPro" id="IPR001667">
    <property type="entry name" value="DDH_dom"/>
</dbReference>
<gene>
    <name evidence="3" type="primary">nrnA</name>
    <name evidence="3" type="ORF">CMASS_06455</name>
</gene>
<dbReference type="EMBL" id="CP063189">
    <property type="protein sequence ID" value="WCZ32725.1"/>
    <property type="molecule type" value="Genomic_DNA"/>
</dbReference>
<dbReference type="InterPro" id="IPR051319">
    <property type="entry name" value="Oligoribo/pAp-PDE_c-di-AMP_PDE"/>
</dbReference>
<dbReference type="PANTHER" id="PTHR47618">
    <property type="entry name" value="BIFUNCTIONAL OLIGORIBONUCLEASE AND PAP PHOSPHATASE NRNA"/>
    <property type="match status" value="1"/>
</dbReference>
<dbReference type="SUPFAM" id="SSF64182">
    <property type="entry name" value="DHH phosphoesterases"/>
    <property type="match status" value="1"/>
</dbReference>
<dbReference type="InterPro" id="IPR003156">
    <property type="entry name" value="DHHA1_dom"/>
</dbReference>
<name>A0ABY7U7P2_9CORY</name>
<keyword evidence="4" id="KW-1185">Reference proteome</keyword>
<dbReference type="GO" id="GO:0016787">
    <property type="term" value="F:hydrolase activity"/>
    <property type="evidence" value="ECO:0007669"/>
    <property type="project" value="UniProtKB-KW"/>
</dbReference>
<dbReference type="EC" id="3.1.-.-" evidence="3"/>
<dbReference type="Pfam" id="PF02272">
    <property type="entry name" value="DHHA1"/>
    <property type="match status" value="1"/>
</dbReference>